<dbReference type="Proteomes" id="UP001182556">
    <property type="component" value="Unassembled WGS sequence"/>
</dbReference>
<evidence type="ECO:0000313" key="1">
    <source>
        <dbReference type="EMBL" id="KAK1924684.1"/>
    </source>
</evidence>
<evidence type="ECO:0000313" key="2">
    <source>
        <dbReference type="Proteomes" id="UP001182556"/>
    </source>
</evidence>
<proteinExistence type="predicted"/>
<dbReference type="EMBL" id="JAODAN010000004">
    <property type="protein sequence ID" value="KAK1924684.1"/>
    <property type="molecule type" value="Genomic_DNA"/>
</dbReference>
<sequence>MAPSSTRALRLLTQVGDWAIGIFDSKAPPRRDHVSHDLFPPGKPFQLETVSRNWHEVSRKWDTAFAEPLRLVHYKTMADLSDHIVASNPKFWDDRGQPIPPQFAYPREGAQTGDHKDLPTYPKASEALLRLNCLIHSDESGTHIPWKSFPLLASLLTKAREASLGNSTQNRYIPYQVYSEWKKEEGTAMSEEELYLQTLELESATHKFYRTRDAFDSAEDGDACYLGRFSA</sequence>
<dbReference type="AlphaFoldDB" id="A0AAD9L6T5"/>
<accession>A0AAD9L6T5</accession>
<name>A0AAD9L6T5_PAPLA</name>
<reference evidence="1" key="1">
    <citation type="submission" date="2023-02" db="EMBL/GenBank/DDBJ databases">
        <title>Identification and recombinant expression of a fungal hydrolase from Papiliotrema laurentii that hydrolyzes apple cutin and clears colloidal polyester polyurethane.</title>
        <authorList>
            <consortium name="DOE Joint Genome Institute"/>
            <person name="Roman V.A."/>
            <person name="Bojanowski C."/>
            <person name="Crable B.R."/>
            <person name="Wagner D.N."/>
            <person name="Hung C.S."/>
            <person name="Nadeau L.J."/>
            <person name="Schratz L."/>
            <person name="Haridas S."/>
            <person name="Pangilinan J."/>
            <person name="Lipzen A."/>
            <person name="Na H."/>
            <person name="Yan M."/>
            <person name="Ng V."/>
            <person name="Grigoriev I.V."/>
            <person name="Spatafora J.W."/>
            <person name="Barlow D."/>
            <person name="Biffinger J."/>
            <person name="Kelley-Loughnane N."/>
            <person name="Varaljay V.A."/>
            <person name="Crookes-Goodson W.J."/>
        </authorList>
    </citation>
    <scope>NUCLEOTIDE SEQUENCE</scope>
    <source>
        <strain evidence="1">5307AH</strain>
    </source>
</reference>
<organism evidence="1 2">
    <name type="scientific">Papiliotrema laurentii</name>
    <name type="common">Cryptococcus laurentii</name>
    <dbReference type="NCBI Taxonomy" id="5418"/>
    <lineage>
        <taxon>Eukaryota</taxon>
        <taxon>Fungi</taxon>
        <taxon>Dikarya</taxon>
        <taxon>Basidiomycota</taxon>
        <taxon>Agaricomycotina</taxon>
        <taxon>Tremellomycetes</taxon>
        <taxon>Tremellales</taxon>
        <taxon>Rhynchogastremaceae</taxon>
        <taxon>Papiliotrema</taxon>
    </lineage>
</organism>
<keyword evidence="2" id="KW-1185">Reference proteome</keyword>
<comment type="caution">
    <text evidence="1">The sequence shown here is derived from an EMBL/GenBank/DDBJ whole genome shotgun (WGS) entry which is preliminary data.</text>
</comment>
<gene>
    <name evidence="1" type="ORF">DB88DRAFT_509757</name>
</gene>
<protein>
    <submittedName>
        <fullName evidence="1">Uncharacterized protein</fullName>
    </submittedName>
</protein>